<name>A0A9P3LF73_9APHY</name>
<accession>A0A9P3LF73</accession>
<organism evidence="1 2">
    <name type="scientific">Phanerochaete sordida</name>
    <dbReference type="NCBI Taxonomy" id="48140"/>
    <lineage>
        <taxon>Eukaryota</taxon>
        <taxon>Fungi</taxon>
        <taxon>Dikarya</taxon>
        <taxon>Basidiomycota</taxon>
        <taxon>Agaricomycotina</taxon>
        <taxon>Agaricomycetes</taxon>
        <taxon>Polyporales</taxon>
        <taxon>Phanerochaetaceae</taxon>
        <taxon>Phanerochaete</taxon>
    </lineage>
</organism>
<evidence type="ECO:0000313" key="2">
    <source>
        <dbReference type="Proteomes" id="UP000703269"/>
    </source>
</evidence>
<dbReference type="EMBL" id="BPQB01000031">
    <property type="protein sequence ID" value="GJE93266.1"/>
    <property type="molecule type" value="Genomic_DNA"/>
</dbReference>
<keyword evidence="2" id="KW-1185">Reference proteome</keyword>
<proteinExistence type="predicted"/>
<protein>
    <submittedName>
        <fullName evidence="1">Uncharacterized protein</fullName>
    </submittedName>
</protein>
<dbReference type="Proteomes" id="UP000703269">
    <property type="component" value="Unassembled WGS sequence"/>
</dbReference>
<evidence type="ECO:0000313" key="1">
    <source>
        <dbReference type="EMBL" id="GJE93266.1"/>
    </source>
</evidence>
<comment type="caution">
    <text evidence="1">The sequence shown here is derived from an EMBL/GenBank/DDBJ whole genome shotgun (WGS) entry which is preliminary data.</text>
</comment>
<sequence>MTSSAKCAPTCATLITAGPYRPASCVPAWYRRFVLWGDQCRTLRPMTVVRSNAIAAVRYFRAPKLCYVTLQPDEPGTRVPSAAPYNEPISLPRSSGYGNASRTTAVRCAATNKSRSRCSCRATYG</sequence>
<reference evidence="1 2" key="1">
    <citation type="submission" date="2021-08" db="EMBL/GenBank/DDBJ databases">
        <title>Draft Genome Sequence of Phanerochaete sordida strain YK-624.</title>
        <authorList>
            <person name="Mori T."/>
            <person name="Dohra H."/>
            <person name="Suzuki T."/>
            <person name="Kawagishi H."/>
            <person name="Hirai H."/>
        </authorList>
    </citation>
    <scope>NUCLEOTIDE SEQUENCE [LARGE SCALE GENOMIC DNA]</scope>
    <source>
        <strain evidence="1 2">YK-624</strain>
    </source>
</reference>
<dbReference type="AlphaFoldDB" id="A0A9P3LF73"/>
<gene>
    <name evidence="1" type="ORF">PsYK624_094250</name>
</gene>